<evidence type="ECO:0000313" key="3">
    <source>
        <dbReference type="Proteomes" id="UP001228049"/>
    </source>
</evidence>
<dbReference type="AlphaFoldDB" id="A0AAD9F3Q0"/>
<evidence type="ECO:0000256" key="1">
    <source>
        <dbReference type="SAM" id="MobiDB-lite"/>
    </source>
</evidence>
<reference evidence="2" key="1">
    <citation type="submission" date="2023-04" db="EMBL/GenBank/DDBJ databases">
        <title>Chromosome-level genome of Chaenocephalus aceratus.</title>
        <authorList>
            <person name="Park H."/>
        </authorList>
    </citation>
    <scope>NUCLEOTIDE SEQUENCE</scope>
    <source>
        <strain evidence="2">DE</strain>
        <tissue evidence="2">Muscle</tissue>
    </source>
</reference>
<organism evidence="2 3">
    <name type="scientific">Dissostichus eleginoides</name>
    <name type="common">Patagonian toothfish</name>
    <name type="synonym">Dissostichus amissus</name>
    <dbReference type="NCBI Taxonomy" id="100907"/>
    <lineage>
        <taxon>Eukaryota</taxon>
        <taxon>Metazoa</taxon>
        <taxon>Chordata</taxon>
        <taxon>Craniata</taxon>
        <taxon>Vertebrata</taxon>
        <taxon>Euteleostomi</taxon>
        <taxon>Actinopterygii</taxon>
        <taxon>Neopterygii</taxon>
        <taxon>Teleostei</taxon>
        <taxon>Neoteleostei</taxon>
        <taxon>Acanthomorphata</taxon>
        <taxon>Eupercaria</taxon>
        <taxon>Perciformes</taxon>
        <taxon>Notothenioidei</taxon>
        <taxon>Nototheniidae</taxon>
        <taxon>Dissostichus</taxon>
    </lineage>
</organism>
<dbReference type="Proteomes" id="UP001228049">
    <property type="component" value="Unassembled WGS sequence"/>
</dbReference>
<feature type="non-terminal residue" evidence="2">
    <location>
        <position position="1"/>
    </location>
</feature>
<dbReference type="EMBL" id="JASDAP010000018">
    <property type="protein sequence ID" value="KAK1887944.1"/>
    <property type="molecule type" value="Genomic_DNA"/>
</dbReference>
<evidence type="ECO:0000313" key="2">
    <source>
        <dbReference type="EMBL" id="KAK1887944.1"/>
    </source>
</evidence>
<name>A0AAD9F3Q0_DISEL</name>
<accession>A0AAD9F3Q0</accession>
<feature type="region of interest" description="Disordered" evidence="1">
    <location>
        <begin position="139"/>
        <end position="158"/>
    </location>
</feature>
<sequence>SEVEVFLRGQGSPPWAVVEEVRPVCLRVVGGTQRQSGGWSSVIQSVWRGADAAEHRDPGSVLHTRTHHRRHTEERHGASLLTDGRHSQQAVSQTHAEGGVGGGVHVMPTTTDTKQANHRPDAKGVRGYVGKHWAEVPSRGQLRRRCGPSPPSSGRIML</sequence>
<protein>
    <submittedName>
        <fullName evidence="2">A.superbus venom factor 2</fullName>
    </submittedName>
</protein>
<keyword evidence="3" id="KW-1185">Reference proteome</keyword>
<feature type="non-terminal residue" evidence="2">
    <location>
        <position position="158"/>
    </location>
</feature>
<gene>
    <name evidence="2" type="ORF">KUDE01_028731</name>
</gene>
<proteinExistence type="predicted"/>
<comment type="caution">
    <text evidence="2">The sequence shown here is derived from an EMBL/GenBank/DDBJ whole genome shotgun (WGS) entry which is preliminary data.</text>
</comment>